<name>A0A084VA29_ANOSI</name>
<sequence length="101" mass="11121">MIRFGSRRGCTRDTSGGPIHRRAEVRPGVAGCDGKGSFTEGFGNRDPVSGVGIPRNYTPINDGRFVEDPLRMTLSTAWLLPFNAGPRRELEIRRRKCGADC</sequence>
<dbReference type="VEuPathDB" id="VectorBase:ASIC000321"/>
<proteinExistence type="predicted"/>
<evidence type="ECO:0000313" key="2">
    <source>
        <dbReference type="EMBL" id="KFB34823.1"/>
    </source>
</evidence>
<evidence type="ECO:0000313" key="3">
    <source>
        <dbReference type="EnsemblMetazoa" id="ASIC000321-PA"/>
    </source>
</evidence>
<feature type="region of interest" description="Disordered" evidence="1">
    <location>
        <begin position="1"/>
        <end position="24"/>
    </location>
</feature>
<organism evidence="2">
    <name type="scientific">Anopheles sinensis</name>
    <name type="common">Mosquito</name>
    <dbReference type="NCBI Taxonomy" id="74873"/>
    <lineage>
        <taxon>Eukaryota</taxon>
        <taxon>Metazoa</taxon>
        <taxon>Ecdysozoa</taxon>
        <taxon>Arthropoda</taxon>
        <taxon>Hexapoda</taxon>
        <taxon>Insecta</taxon>
        <taxon>Pterygota</taxon>
        <taxon>Neoptera</taxon>
        <taxon>Endopterygota</taxon>
        <taxon>Diptera</taxon>
        <taxon>Nematocera</taxon>
        <taxon>Culicoidea</taxon>
        <taxon>Culicidae</taxon>
        <taxon>Anophelinae</taxon>
        <taxon>Anopheles</taxon>
    </lineage>
</organism>
<dbReference type="EnsemblMetazoa" id="ASIC000321-RA">
    <property type="protein sequence ID" value="ASIC000321-PA"/>
    <property type="gene ID" value="ASIC000321"/>
</dbReference>
<reference evidence="2 4" key="1">
    <citation type="journal article" date="2014" name="BMC Genomics">
        <title>Genome sequence of Anopheles sinensis provides insight into genetics basis of mosquito competence for malaria parasites.</title>
        <authorList>
            <person name="Zhou D."/>
            <person name="Zhang D."/>
            <person name="Ding G."/>
            <person name="Shi L."/>
            <person name="Hou Q."/>
            <person name="Ye Y."/>
            <person name="Xu Y."/>
            <person name="Zhou H."/>
            <person name="Xiong C."/>
            <person name="Li S."/>
            <person name="Yu J."/>
            <person name="Hong S."/>
            <person name="Yu X."/>
            <person name="Zou P."/>
            <person name="Chen C."/>
            <person name="Chang X."/>
            <person name="Wang W."/>
            <person name="Lv Y."/>
            <person name="Sun Y."/>
            <person name="Ma L."/>
            <person name="Shen B."/>
            <person name="Zhu C."/>
        </authorList>
    </citation>
    <scope>NUCLEOTIDE SEQUENCE [LARGE SCALE GENOMIC DNA]</scope>
</reference>
<gene>
    <name evidence="2" type="ORF">ZHAS_00000321</name>
</gene>
<accession>A0A084VA29</accession>
<dbReference type="Proteomes" id="UP000030765">
    <property type="component" value="Unassembled WGS sequence"/>
</dbReference>
<evidence type="ECO:0000313" key="4">
    <source>
        <dbReference type="Proteomes" id="UP000030765"/>
    </source>
</evidence>
<protein>
    <submittedName>
        <fullName evidence="2 3">Uncharacterized protein</fullName>
    </submittedName>
</protein>
<reference evidence="3" key="2">
    <citation type="submission" date="2020-05" db="UniProtKB">
        <authorList>
            <consortium name="EnsemblMetazoa"/>
        </authorList>
    </citation>
    <scope>IDENTIFICATION</scope>
</reference>
<keyword evidence="4" id="KW-1185">Reference proteome</keyword>
<evidence type="ECO:0000256" key="1">
    <source>
        <dbReference type="SAM" id="MobiDB-lite"/>
    </source>
</evidence>
<dbReference type="EMBL" id="ATLV01001560">
    <property type="status" value="NOT_ANNOTATED_CDS"/>
    <property type="molecule type" value="Genomic_DNA"/>
</dbReference>
<dbReference type="EMBL" id="KE523979">
    <property type="protein sequence ID" value="KFB34823.1"/>
    <property type="molecule type" value="Genomic_DNA"/>
</dbReference>
<dbReference type="AlphaFoldDB" id="A0A084VA29"/>